<dbReference type="SUPFAM" id="SSF141571">
    <property type="entry name" value="Pentapeptide repeat-like"/>
    <property type="match status" value="1"/>
</dbReference>
<gene>
    <name evidence="1" type="ORF">H6F81_15415</name>
</gene>
<accession>A0ABR7ZJT7</accession>
<keyword evidence="2" id="KW-1185">Reference proteome</keyword>
<proteinExistence type="predicted"/>
<protein>
    <submittedName>
        <fullName evidence="1">Pentapeptide repeat-containing protein</fullName>
    </submittedName>
</protein>
<name>A0ABR7ZJT7_ANACY</name>
<dbReference type="Pfam" id="PF00805">
    <property type="entry name" value="Pentapeptide"/>
    <property type="match status" value="1"/>
</dbReference>
<dbReference type="Proteomes" id="UP000638897">
    <property type="component" value="Unassembled WGS sequence"/>
</dbReference>
<organism evidence="1 2">
    <name type="scientific">Anabaena cylindrica FACHB-318</name>
    <dbReference type="NCBI Taxonomy" id="2692880"/>
    <lineage>
        <taxon>Bacteria</taxon>
        <taxon>Bacillati</taxon>
        <taxon>Cyanobacteriota</taxon>
        <taxon>Cyanophyceae</taxon>
        <taxon>Nostocales</taxon>
        <taxon>Nostocaceae</taxon>
        <taxon>Anabaena</taxon>
    </lineage>
</organism>
<sequence>MLFRTKNLPGGNLSYADLIGANLSDSFMHKVILRYADLS</sequence>
<evidence type="ECO:0000313" key="1">
    <source>
        <dbReference type="EMBL" id="MBD2172610.1"/>
    </source>
</evidence>
<dbReference type="EMBL" id="JACJQC010000012">
    <property type="protein sequence ID" value="MBD2172610.1"/>
    <property type="molecule type" value="Genomic_DNA"/>
</dbReference>
<evidence type="ECO:0000313" key="2">
    <source>
        <dbReference type="Proteomes" id="UP000638897"/>
    </source>
</evidence>
<dbReference type="Gene3D" id="2.160.20.80">
    <property type="entry name" value="E3 ubiquitin-protein ligase SopA"/>
    <property type="match status" value="1"/>
</dbReference>
<dbReference type="InterPro" id="IPR001646">
    <property type="entry name" value="5peptide_repeat"/>
</dbReference>
<comment type="caution">
    <text evidence="1">The sequence shown here is derived from an EMBL/GenBank/DDBJ whole genome shotgun (WGS) entry which is preliminary data.</text>
</comment>
<reference evidence="1 2" key="1">
    <citation type="journal article" date="2020" name="ISME J.">
        <title>Comparative genomics reveals insights into cyanobacterial evolution and habitat adaptation.</title>
        <authorList>
            <person name="Chen M.Y."/>
            <person name="Teng W.K."/>
            <person name="Zhao L."/>
            <person name="Hu C.X."/>
            <person name="Zhou Y.K."/>
            <person name="Han B.P."/>
            <person name="Song L.R."/>
            <person name="Shu W.S."/>
        </authorList>
    </citation>
    <scope>NUCLEOTIDE SEQUENCE [LARGE SCALE GENOMIC DNA]</scope>
    <source>
        <strain evidence="1 2">FACHB-318</strain>
    </source>
</reference>